<evidence type="ECO:0000256" key="1">
    <source>
        <dbReference type="SAM" id="Coils"/>
    </source>
</evidence>
<dbReference type="WBParaSite" id="SMRG1_88100.1">
    <property type="protein sequence ID" value="SMRG1_88100.1"/>
    <property type="gene ID" value="SMRG1_88100"/>
</dbReference>
<dbReference type="Proteomes" id="UP000050790">
    <property type="component" value="Unassembled WGS sequence"/>
</dbReference>
<feature type="coiled-coil region" evidence="1">
    <location>
        <begin position="51"/>
        <end position="78"/>
    </location>
</feature>
<dbReference type="AlphaFoldDB" id="A0AA85AJK3"/>
<proteinExistence type="predicted"/>
<accession>A0AA85AJK3</accession>
<evidence type="ECO:0000313" key="2">
    <source>
        <dbReference type="Proteomes" id="UP000050790"/>
    </source>
</evidence>
<evidence type="ECO:0000313" key="3">
    <source>
        <dbReference type="WBParaSite" id="SMRG1_88100.1"/>
    </source>
</evidence>
<sequence length="114" mass="13644">MHNQIVCRSPGVKNTYPKENQIDNSILSLKETCLLETDENNTVNTSIHSFMKKMEDDFECLANEFKDLEKRIEKFEQLNWKELFHNFRIKIQEKTVKMCISYIIQKLDQNNIKE</sequence>
<keyword evidence="1" id="KW-0175">Coiled coil</keyword>
<protein>
    <submittedName>
        <fullName evidence="3">Uncharacterized protein</fullName>
    </submittedName>
</protein>
<organism evidence="2 3">
    <name type="scientific">Schistosoma margrebowiei</name>
    <dbReference type="NCBI Taxonomy" id="48269"/>
    <lineage>
        <taxon>Eukaryota</taxon>
        <taxon>Metazoa</taxon>
        <taxon>Spiralia</taxon>
        <taxon>Lophotrochozoa</taxon>
        <taxon>Platyhelminthes</taxon>
        <taxon>Trematoda</taxon>
        <taxon>Digenea</taxon>
        <taxon>Strigeidida</taxon>
        <taxon>Schistosomatoidea</taxon>
        <taxon>Schistosomatidae</taxon>
        <taxon>Schistosoma</taxon>
    </lineage>
</organism>
<reference evidence="3" key="1">
    <citation type="submission" date="2023-11" db="UniProtKB">
        <authorList>
            <consortium name="WormBaseParasite"/>
        </authorList>
    </citation>
    <scope>IDENTIFICATION</scope>
</reference>
<name>A0AA85AJK3_9TREM</name>